<dbReference type="GO" id="GO:0003824">
    <property type="term" value="F:catalytic activity"/>
    <property type="evidence" value="ECO:0007669"/>
    <property type="project" value="InterPro"/>
</dbReference>
<evidence type="ECO:0000313" key="2">
    <source>
        <dbReference type="Proteomes" id="UP000256679"/>
    </source>
</evidence>
<dbReference type="InterPro" id="IPR044855">
    <property type="entry name" value="CoA-Trfase_III_dom3_sf"/>
</dbReference>
<dbReference type="InterPro" id="IPR023606">
    <property type="entry name" value="CoA-Trfase_III_dom_1_sf"/>
</dbReference>
<dbReference type="AlphaFoldDB" id="A0A3D8PFL2"/>
<accession>A0A3D8PFL2</accession>
<evidence type="ECO:0000313" key="1">
    <source>
        <dbReference type="EMBL" id="RDW14009.1"/>
    </source>
</evidence>
<dbReference type="Pfam" id="PF02515">
    <property type="entry name" value="CoA_transf_3"/>
    <property type="match status" value="1"/>
</dbReference>
<proteinExistence type="predicted"/>
<dbReference type="InterPro" id="IPR050509">
    <property type="entry name" value="CoA-transferase_III"/>
</dbReference>
<sequence length="381" mass="41117">MTAPLSGLRIIELAGIGPGPFAAMMLADHGAEVIRVERPGGVQAGPEISPYRDILLRSRKRIGLDLKTPEARTVLFDLIQKADGLIEGYRPGVMERLGLEPARLLELNPKLVIGRMTGWGQTGPMAQMAGHDLNYIALSGALHGVGRKGDKPVIPLNLFGDFGGGGMLLAFGMLAALTHARATGQGQVVDAAMTEGVGLLMAMLQTFRQVGIWRDERGVNLLDGGAHFYDTYETADGKYIAVAAIEPKFYRKLLEIAGLADDPAFGDQMNADSWDSLRARLTEVFLGRTREEWDTVFMGTDACYAPVLSMEEATRHPQAQARGSFVAADGVIQPAPAPRYSHSDTVPPRMWSAATDTTELLESLGYEQDRINALSAANVID</sequence>
<dbReference type="EMBL" id="QFCQ01000016">
    <property type="protein sequence ID" value="RDW14009.1"/>
    <property type="molecule type" value="Genomic_DNA"/>
</dbReference>
<reference evidence="1 2" key="1">
    <citation type="submission" date="2018-05" db="EMBL/GenBank/DDBJ databases">
        <title>Whole genome sequencing of Paracoccus thiocyanatus SST.</title>
        <authorList>
            <person name="Ghosh W."/>
            <person name="Rameez M.J."/>
            <person name="Roy C."/>
        </authorList>
    </citation>
    <scope>NUCLEOTIDE SEQUENCE [LARGE SCALE GENOMIC DNA]</scope>
    <source>
        <strain evidence="1 2">SST</strain>
    </source>
</reference>
<protein>
    <submittedName>
        <fullName evidence="1">Carnitine dehydratase</fullName>
    </submittedName>
</protein>
<dbReference type="Proteomes" id="UP000256679">
    <property type="component" value="Unassembled WGS sequence"/>
</dbReference>
<organism evidence="1 2">
    <name type="scientific">Paracoccus thiocyanatus</name>
    <dbReference type="NCBI Taxonomy" id="34006"/>
    <lineage>
        <taxon>Bacteria</taxon>
        <taxon>Pseudomonadati</taxon>
        <taxon>Pseudomonadota</taxon>
        <taxon>Alphaproteobacteria</taxon>
        <taxon>Rhodobacterales</taxon>
        <taxon>Paracoccaceae</taxon>
        <taxon>Paracoccus</taxon>
    </lineage>
</organism>
<dbReference type="PANTHER" id="PTHR48228">
    <property type="entry name" value="SUCCINYL-COA--D-CITRAMALATE COA-TRANSFERASE"/>
    <property type="match status" value="1"/>
</dbReference>
<name>A0A3D8PFL2_9RHOB</name>
<dbReference type="RefSeq" id="WP_115754984.1">
    <property type="nucleotide sequence ID" value="NZ_QFCQ01000016.1"/>
</dbReference>
<dbReference type="Gene3D" id="3.30.1540.10">
    <property type="entry name" value="formyl-coa transferase, domain 3"/>
    <property type="match status" value="1"/>
</dbReference>
<dbReference type="InterPro" id="IPR003673">
    <property type="entry name" value="CoA-Trfase_fam_III"/>
</dbReference>
<dbReference type="Gene3D" id="3.40.50.10540">
    <property type="entry name" value="Crotonobetainyl-coa:carnitine coa-transferase, domain 1"/>
    <property type="match status" value="1"/>
</dbReference>
<gene>
    <name evidence="1" type="ORF">DIE28_04955</name>
</gene>
<dbReference type="SUPFAM" id="SSF89796">
    <property type="entry name" value="CoA-transferase family III (CaiB/BaiF)"/>
    <property type="match status" value="1"/>
</dbReference>
<keyword evidence="2" id="KW-1185">Reference proteome</keyword>
<comment type="caution">
    <text evidence="1">The sequence shown here is derived from an EMBL/GenBank/DDBJ whole genome shotgun (WGS) entry which is preliminary data.</text>
</comment>
<dbReference type="PANTHER" id="PTHR48228:SF5">
    <property type="entry name" value="ALPHA-METHYLACYL-COA RACEMASE"/>
    <property type="match status" value="1"/>
</dbReference>